<evidence type="ECO:0000256" key="1">
    <source>
        <dbReference type="SAM" id="SignalP"/>
    </source>
</evidence>
<keyword evidence="4" id="KW-1185">Reference proteome</keyword>
<keyword evidence="1" id="KW-0732">Signal</keyword>
<feature type="signal peptide" evidence="1">
    <location>
        <begin position="1"/>
        <end position="21"/>
    </location>
</feature>
<accession>A0A1I1XLP9</accession>
<dbReference type="PANTHER" id="PTHR40980:SF4">
    <property type="entry name" value="TONB-DEPENDENT RECEPTOR-LIKE BETA-BARREL DOMAIN-CONTAINING PROTEIN"/>
    <property type="match status" value="1"/>
</dbReference>
<evidence type="ECO:0000313" key="4">
    <source>
        <dbReference type="Proteomes" id="UP000199672"/>
    </source>
</evidence>
<dbReference type="SUPFAM" id="SSF56935">
    <property type="entry name" value="Porins"/>
    <property type="match status" value="1"/>
</dbReference>
<name>A0A1I1XLP9_9FLAO</name>
<dbReference type="InterPro" id="IPR041700">
    <property type="entry name" value="OMP_b-brl_3"/>
</dbReference>
<dbReference type="AlphaFoldDB" id="A0A1I1XLP9"/>
<keyword evidence="3" id="KW-0675">Receptor</keyword>
<sequence length="803" mass="91285">MKAKIGIAYAVLLMISTGLQAQKKISGQTIYNQEPLSGVNVVILKENSSYVTAVETDRDGFYEIENMKPGSYKLLFSLIGYEKKTIGINIISEDLKMPVTVLEMEPFTMNEVTVKAKRPAFKSEPEKTTVTLSAASIGSDGSLLNALGKIPGILILNDGTVLLNGKAGANIMIDGKQTYLTGENLLNMLRSMPGSAVDKIEMVSNPSAQYDAGGTSGFINIKSRQRTDRGLNLDFSSNMEAGKYSRQNQNISLQFHEKKYTFYANYSFNNGQDFILINSSREYLKAKTDAAILNMDAYRKFKSHSNYFKTGIQYQFSDNLILNTDVFGNWFGRTKNENAVSGLFQGPDFKDSSLYTNNNQQSHHNNLGGGMSVLYKFSTKIKWENTFNFLVFEQNEELDQKSKMIQSPEPDTENRLHGNMEGDIKITNLQSGMGYDMSDKFTFNSGIKYSSINIDNNALYNSMHSGQWFEVEKLSSCFFYKENVLASYVQSNQKWSERFSTEIGLRLELTETKARYATGNRDSTLVRNYEQLFPTFSANYVASDNHVLSFQYGRRIVRPNYRDLNPFTEVNDRYLQERGNTALRPELVNNMEASWIVKSQYVFSVFYTARKNPVTKSYLTEPESDVTIVMPLNLMQSYALGARAGLNNIKPKQWWTLHLNGSLAYKEFHWREMGTLYDNNLWTPAFQFNNQFSLSNEWAVEATGYYNGEMAEGQAKIGSIGSVSLGVRKSFFEKKLSCYVYFNDVFLTNRPNISLYNSVIEGFYKERRDSRMAGITLSWRFDSGNSSKALRKIENMEESKRIN</sequence>
<dbReference type="RefSeq" id="WP_091499094.1">
    <property type="nucleotide sequence ID" value="NZ_FOMH01000020.1"/>
</dbReference>
<dbReference type="EMBL" id="FOMH01000020">
    <property type="protein sequence ID" value="SFE08267.1"/>
    <property type="molecule type" value="Genomic_DNA"/>
</dbReference>
<dbReference type="InterPro" id="IPR008969">
    <property type="entry name" value="CarboxyPept-like_regulatory"/>
</dbReference>
<dbReference type="Pfam" id="PF14905">
    <property type="entry name" value="OMP_b-brl_3"/>
    <property type="match status" value="1"/>
</dbReference>
<dbReference type="STRING" id="739143.SAMN05216297_12020"/>
<dbReference type="SUPFAM" id="SSF49464">
    <property type="entry name" value="Carboxypeptidase regulatory domain-like"/>
    <property type="match status" value="1"/>
</dbReference>
<reference evidence="4" key="1">
    <citation type="submission" date="2016-10" db="EMBL/GenBank/DDBJ databases">
        <authorList>
            <person name="Varghese N."/>
            <person name="Submissions S."/>
        </authorList>
    </citation>
    <scope>NUCLEOTIDE SEQUENCE [LARGE SCALE GENOMIC DNA]</scope>
    <source>
        <strain evidence="4">CGMCC 1.10370</strain>
    </source>
</reference>
<dbReference type="Pfam" id="PF13715">
    <property type="entry name" value="CarbopepD_reg_2"/>
    <property type="match status" value="1"/>
</dbReference>
<protein>
    <submittedName>
        <fullName evidence="3">Outer membrane receptor proteins, mostly Fe transport</fullName>
    </submittedName>
</protein>
<feature type="chain" id="PRO_5011675692" evidence="1">
    <location>
        <begin position="22"/>
        <end position="803"/>
    </location>
</feature>
<proteinExistence type="predicted"/>
<dbReference type="Gene3D" id="2.60.40.1120">
    <property type="entry name" value="Carboxypeptidase-like, regulatory domain"/>
    <property type="match status" value="1"/>
</dbReference>
<dbReference type="PANTHER" id="PTHR40980">
    <property type="entry name" value="PLUG DOMAIN-CONTAINING PROTEIN"/>
    <property type="match status" value="1"/>
</dbReference>
<evidence type="ECO:0000259" key="2">
    <source>
        <dbReference type="Pfam" id="PF14905"/>
    </source>
</evidence>
<dbReference type="OrthoDB" id="8764943at2"/>
<gene>
    <name evidence="3" type="ORF">SAMN05216297_12020</name>
</gene>
<dbReference type="Proteomes" id="UP000199672">
    <property type="component" value="Unassembled WGS sequence"/>
</dbReference>
<organism evidence="3 4">
    <name type="scientific">Flavobacterium phragmitis</name>
    <dbReference type="NCBI Taxonomy" id="739143"/>
    <lineage>
        <taxon>Bacteria</taxon>
        <taxon>Pseudomonadati</taxon>
        <taxon>Bacteroidota</taxon>
        <taxon>Flavobacteriia</taxon>
        <taxon>Flavobacteriales</taxon>
        <taxon>Flavobacteriaceae</taxon>
        <taxon>Flavobacterium</taxon>
    </lineage>
</organism>
<evidence type="ECO:0000313" key="3">
    <source>
        <dbReference type="EMBL" id="SFE08267.1"/>
    </source>
</evidence>
<feature type="domain" description="Outer membrane protein beta-barrel" evidence="2">
    <location>
        <begin position="386"/>
        <end position="779"/>
    </location>
</feature>